<accession>A0ABP7DZY9</accession>
<dbReference type="PANTHER" id="PTHR47623">
    <property type="entry name" value="OS09G0287300 PROTEIN"/>
    <property type="match status" value="1"/>
</dbReference>
<dbReference type="EMBL" id="BAABCJ010000007">
    <property type="protein sequence ID" value="GAA3711210.1"/>
    <property type="molecule type" value="Genomic_DNA"/>
</dbReference>
<evidence type="ECO:0000313" key="2">
    <source>
        <dbReference type="Proteomes" id="UP001501536"/>
    </source>
</evidence>
<dbReference type="Gene3D" id="3.40.50.1240">
    <property type="entry name" value="Phosphoglycerate mutase-like"/>
    <property type="match status" value="1"/>
</dbReference>
<protein>
    <submittedName>
        <fullName evidence="1">Histidine phosphatase family protein</fullName>
    </submittedName>
</protein>
<dbReference type="InterPro" id="IPR029033">
    <property type="entry name" value="His_PPase_superfam"/>
</dbReference>
<organism evidence="1 2">
    <name type="scientific">Zhihengliuella alba</name>
    <dbReference type="NCBI Taxonomy" id="547018"/>
    <lineage>
        <taxon>Bacteria</taxon>
        <taxon>Bacillati</taxon>
        <taxon>Actinomycetota</taxon>
        <taxon>Actinomycetes</taxon>
        <taxon>Micrococcales</taxon>
        <taxon>Micrococcaceae</taxon>
        <taxon>Zhihengliuella</taxon>
    </lineage>
</organism>
<sequence>MNRHHLKRLMLLRHAQADFLFGVEDHDRPLGSRGEQEAPSPGRWMLEHRTVPDYVVCSDALRARSTCVWVSHVLGERGPTPYIDSRVYGADAVRLISIINETPETVGTLLVIGHLPTVQDTALRLASADSDQEAVMELAQDYPTAGLTVLETASPWAELDGRDARVTAFVPPVHPTTGGPR</sequence>
<name>A0ABP7DZY9_9MICC</name>
<dbReference type="InterPro" id="IPR013078">
    <property type="entry name" value="His_Pase_superF_clade-1"/>
</dbReference>
<dbReference type="Proteomes" id="UP001501536">
    <property type="component" value="Unassembled WGS sequence"/>
</dbReference>
<dbReference type="PANTHER" id="PTHR47623:SF1">
    <property type="entry name" value="OS09G0287300 PROTEIN"/>
    <property type="match status" value="1"/>
</dbReference>
<keyword evidence="2" id="KW-1185">Reference proteome</keyword>
<comment type="caution">
    <text evidence="1">The sequence shown here is derived from an EMBL/GenBank/DDBJ whole genome shotgun (WGS) entry which is preliminary data.</text>
</comment>
<evidence type="ECO:0000313" key="1">
    <source>
        <dbReference type="EMBL" id="GAA3711210.1"/>
    </source>
</evidence>
<proteinExistence type="predicted"/>
<dbReference type="CDD" id="cd07067">
    <property type="entry name" value="HP_PGM_like"/>
    <property type="match status" value="1"/>
</dbReference>
<reference evidence="2" key="1">
    <citation type="journal article" date="2019" name="Int. J. Syst. Evol. Microbiol.">
        <title>The Global Catalogue of Microorganisms (GCM) 10K type strain sequencing project: providing services to taxonomists for standard genome sequencing and annotation.</title>
        <authorList>
            <consortium name="The Broad Institute Genomics Platform"/>
            <consortium name="The Broad Institute Genome Sequencing Center for Infectious Disease"/>
            <person name="Wu L."/>
            <person name="Ma J."/>
        </authorList>
    </citation>
    <scope>NUCLEOTIDE SEQUENCE [LARGE SCALE GENOMIC DNA]</scope>
    <source>
        <strain evidence="2">JCM 16961</strain>
    </source>
</reference>
<dbReference type="SUPFAM" id="SSF53254">
    <property type="entry name" value="Phosphoglycerate mutase-like"/>
    <property type="match status" value="1"/>
</dbReference>
<dbReference type="RefSeq" id="WP_344885467.1">
    <property type="nucleotide sequence ID" value="NZ_BAABCJ010000007.1"/>
</dbReference>
<gene>
    <name evidence="1" type="ORF">GCM10022377_25850</name>
</gene>